<keyword evidence="1" id="KW-0732">Signal</keyword>
<evidence type="ECO:0000256" key="1">
    <source>
        <dbReference type="SAM" id="SignalP"/>
    </source>
</evidence>
<sequence>MYKKFIFLFLFLCFYATRVLFPKAPIFCSKNLNLTKAKQPPCTNPEICDLHNMIPIPPLSLLTTLNHSFFWFEMRNYYNYP</sequence>
<gene>
    <name evidence="2" type="ORF">HanXRQr2_Chr03g0098211</name>
</gene>
<reference evidence="2" key="2">
    <citation type="submission" date="2020-06" db="EMBL/GenBank/DDBJ databases">
        <title>Helianthus annuus Genome sequencing and assembly Release 2.</title>
        <authorList>
            <person name="Gouzy J."/>
            <person name="Langlade N."/>
            <person name="Munos S."/>
        </authorList>
    </citation>
    <scope>NUCLEOTIDE SEQUENCE</scope>
    <source>
        <tissue evidence="2">Leaves</tissue>
    </source>
</reference>
<name>A0A9K3NU74_HELAN</name>
<feature type="chain" id="PRO_5039922822" description="Bifunctional inhibitor/plant lipid transfer protein/seed storage helical domain-containing protein" evidence="1">
    <location>
        <begin position="17"/>
        <end position="81"/>
    </location>
</feature>
<dbReference type="Gramene" id="mRNA:HanXRQr2_Chr03g0098211">
    <property type="protein sequence ID" value="CDS:HanXRQr2_Chr03g0098211.1"/>
    <property type="gene ID" value="HanXRQr2_Chr03g0098211"/>
</dbReference>
<dbReference type="Proteomes" id="UP000215914">
    <property type="component" value="Unassembled WGS sequence"/>
</dbReference>
<dbReference type="AlphaFoldDB" id="A0A9K3NU74"/>
<accession>A0A9K3NU74</accession>
<evidence type="ECO:0000313" key="3">
    <source>
        <dbReference type="Proteomes" id="UP000215914"/>
    </source>
</evidence>
<dbReference type="EMBL" id="MNCJ02000318">
    <property type="protein sequence ID" value="KAF5813427.1"/>
    <property type="molecule type" value="Genomic_DNA"/>
</dbReference>
<evidence type="ECO:0008006" key="4">
    <source>
        <dbReference type="Google" id="ProtNLM"/>
    </source>
</evidence>
<proteinExistence type="predicted"/>
<organism evidence="2 3">
    <name type="scientific">Helianthus annuus</name>
    <name type="common">Common sunflower</name>
    <dbReference type="NCBI Taxonomy" id="4232"/>
    <lineage>
        <taxon>Eukaryota</taxon>
        <taxon>Viridiplantae</taxon>
        <taxon>Streptophyta</taxon>
        <taxon>Embryophyta</taxon>
        <taxon>Tracheophyta</taxon>
        <taxon>Spermatophyta</taxon>
        <taxon>Magnoliopsida</taxon>
        <taxon>eudicotyledons</taxon>
        <taxon>Gunneridae</taxon>
        <taxon>Pentapetalae</taxon>
        <taxon>asterids</taxon>
        <taxon>campanulids</taxon>
        <taxon>Asterales</taxon>
        <taxon>Asteraceae</taxon>
        <taxon>Asteroideae</taxon>
        <taxon>Heliantheae alliance</taxon>
        <taxon>Heliantheae</taxon>
        <taxon>Helianthus</taxon>
    </lineage>
</organism>
<feature type="signal peptide" evidence="1">
    <location>
        <begin position="1"/>
        <end position="16"/>
    </location>
</feature>
<comment type="caution">
    <text evidence="2">The sequence shown here is derived from an EMBL/GenBank/DDBJ whole genome shotgun (WGS) entry which is preliminary data.</text>
</comment>
<protein>
    <recommendedName>
        <fullName evidence="4">Bifunctional inhibitor/plant lipid transfer protein/seed storage helical domain-containing protein</fullName>
    </recommendedName>
</protein>
<evidence type="ECO:0000313" key="2">
    <source>
        <dbReference type="EMBL" id="KAF5813427.1"/>
    </source>
</evidence>
<reference evidence="2" key="1">
    <citation type="journal article" date="2017" name="Nature">
        <title>The sunflower genome provides insights into oil metabolism, flowering and Asterid evolution.</title>
        <authorList>
            <person name="Badouin H."/>
            <person name="Gouzy J."/>
            <person name="Grassa C.J."/>
            <person name="Murat F."/>
            <person name="Staton S.E."/>
            <person name="Cottret L."/>
            <person name="Lelandais-Briere C."/>
            <person name="Owens G.L."/>
            <person name="Carrere S."/>
            <person name="Mayjonade B."/>
            <person name="Legrand L."/>
            <person name="Gill N."/>
            <person name="Kane N.C."/>
            <person name="Bowers J.E."/>
            <person name="Hubner S."/>
            <person name="Bellec A."/>
            <person name="Berard A."/>
            <person name="Berges H."/>
            <person name="Blanchet N."/>
            <person name="Boniface M.C."/>
            <person name="Brunel D."/>
            <person name="Catrice O."/>
            <person name="Chaidir N."/>
            <person name="Claudel C."/>
            <person name="Donnadieu C."/>
            <person name="Faraut T."/>
            <person name="Fievet G."/>
            <person name="Helmstetter N."/>
            <person name="King M."/>
            <person name="Knapp S.J."/>
            <person name="Lai Z."/>
            <person name="Le Paslier M.C."/>
            <person name="Lippi Y."/>
            <person name="Lorenzon L."/>
            <person name="Mandel J.R."/>
            <person name="Marage G."/>
            <person name="Marchand G."/>
            <person name="Marquand E."/>
            <person name="Bret-Mestries E."/>
            <person name="Morien E."/>
            <person name="Nambeesan S."/>
            <person name="Nguyen T."/>
            <person name="Pegot-Espagnet P."/>
            <person name="Pouilly N."/>
            <person name="Raftis F."/>
            <person name="Sallet E."/>
            <person name="Schiex T."/>
            <person name="Thomas J."/>
            <person name="Vandecasteele C."/>
            <person name="Vares D."/>
            <person name="Vear F."/>
            <person name="Vautrin S."/>
            <person name="Crespi M."/>
            <person name="Mangin B."/>
            <person name="Burke J.M."/>
            <person name="Salse J."/>
            <person name="Munos S."/>
            <person name="Vincourt P."/>
            <person name="Rieseberg L.H."/>
            <person name="Langlade N.B."/>
        </authorList>
    </citation>
    <scope>NUCLEOTIDE SEQUENCE</scope>
    <source>
        <tissue evidence="2">Leaves</tissue>
    </source>
</reference>
<keyword evidence="3" id="KW-1185">Reference proteome</keyword>